<keyword evidence="2" id="KW-1185">Reference proteome</keyword>
<gene>
    <name evidence="1" type="ORF">B0H50_1671</name>
</gene>
<proteinExistence type="predicted"/>
<accession>A0ABX5LH66</accession>
<comment type="caution">
    <text evidence="1">The sequence shown here is derived from an EMBL/GenBank/DDBJ whole genome shotgun (WGS) entry which is preliminary data.</text>
</comment>
<name>A0ABX5LH66_9BACT</name>
<dbReference type="EMBL" id="QGHD01000067">
    <property type="protein sequence ID" value="PWK81819.1"/>
    <property type="molecule type" value="Genomic_DNA"/>
</dbReference>
<feature type="non-terminal residue" evidence="1">
    <location>
        <position position="1"/>
    </location>
</feature>
<organism evidence="1 2">
    <name type="scientific">Hallerella porci</name>
    <dbReference type="NCBI Taxonomy" id="1945871"/>
    <lineage>
        <taxon>Bacteria</taxon>
        <taxon>Pseudomonadati</taxon>
        <taxon>Fibrobacterota</taxon>
        <taxon>Fibrobacteria</taxon>
        <taxon>Fibrobacterales</taxon>
        <taxon>Fibrobacteraceae</taxon>
        <taxon>Hallerella</taxon>
    </lineage>
</organism>
<protein>
    <recommendedName>
        <fullName evidence="3">DUF1566 domain-containing protein</fullName>
    </recommendedName>
</protein>
<sequence length="421" mass="46805">TPNADKDIQDSLEDMWGDEAYDVIIKSIDIITANPDFDAATAIWGSAWRIPTRTDFKELREECEWVWTSYTTVDGENVPGYKVIGSNGNTIFLPAAGYRSEGTREDVNIKGYYIDNKTGFVFEQSHRGNGELEYNDQASIRPVVSSTEWKSIDWKNRKKLVNHVVDSIAAYQAYVNSQAYKDSVAAYEAYVNSQAYKDSVAAYEAYVNSQAYKDSVAAYRQAYADSVFNVLALQTSIKAVDLGLSVKWANMNVGANSPVDYGDYFAWGETKPKAEYTEENSLTYEKEEFNFDIAGNVKYDAARANWGGKWKMPTSAQMQELVDNCTWTWIPSSKLDAAGNTIKGYVVSNCAAGNTNSIFLPAAGYRSGSDLEGAGSDGFYWSSTPRGGNSEGAYGLYFGSGCQLVSYYYRYRGRSVRPVLE</sequence>
<dbReference type="Proteomes" id="UP000245523">
    <property type="component" value="Unassembled WGS sequence"/>
</dbReference>
<evidence type="ECO:0000313" key="2">
    <source>
        <dbReference type="Proteomes" id="UP000245523"/>
    </source>
</evidence>
<evidence type="ECO:0000313" key="1">
    <source>
        <dbReference type="EMBL" id="PWK81819.1"/>
    </source>
</evidence>
<reference evidence="1 2" key="1">
    <citation type="submission" date="2018-05" db="EMBL/GenBank/DDBJ databases">
        <title>Animal gut microbial communities from fecal samples from Wisconsin, USA.</title>
        <authorList>
            <person name="Neumann A."/>
        </authorList>
    </citation>
    <scope>NUCLEOTIDE SEQUENCE [LARGE SCALE GENOMIC DNA]</scope>
    <source>
        <strain evidence="1 2">UWS4</strain>
    </source>
</reference>
<evidence type="ECO:0008006" key="3">
    <source>
        <dbReference type="Google" id="ProtNLM"/>
    </source>
</evidence>